<protein>
    <submittedName>
        <fullName evidence="3">Predicted transcriptional regulator YheO, contains PAS and DNA-binding HTH domains</fullName>
    </submittedName>
</protein>
<accession>A0A1H7CXP3</accession>
<name>A0A1H7CXP3_9FIRM</name>
<evidence type="ECO:0000313" key="4">
    <source>
        <dbReference type="Proteomes" id="UP000199662"/>
    </source>
</evidence>
<feature type="domain" description="Transcriptional regulator DauR-like HTH" evidence="2">
    <location>
        <begin position="139"/>
        <end position="200"/>
    </location>
</feature>
<evidence type="ECO:0000259" key="2">
    <source>
        <dbReference type="Pfam" id="PF13309"/>
    </source>
</evidence>
<reference evidence="4" key="1">
    <citation type="submission" date="2016-10" db="EMBL/GenBank/DDBJ databases">
        <authorList>
            <person name="Varghese N."/>
            <person name="Submissions S."/>
        </authorList>
    </citation>
    <scope>NUCLEOTIDE SEQUENCE [LARGE SCALE GENOMIC DNA]</scope>
    <source>
        <strain evidence="4">DSM 2179</strain>
    </source>
</reference>
<gene>
    <name evidence="3" type="ORF">SAMN05660742_12424</name>
</gene>
<dbReference type="InterPro" id="IPR039445">
    <property type="entry name" value="DauR-like_HTH"/>
</dbReference>
<dbReference type="PANTHER" id="PTHR35568:SF1">
    <property type="entry name" value="TRANSCRIPTIONAL REGULATOR DAUR"/>
    <property type="match status" value="1"/>
</dbReference>
<dbReference type="EMBL" id="FNZK01000024">
    <property type="protein sequence ID" value="SEJ91962.1"/>
    <property type="molecule type" value="Genomic_DNA"/>
</dbReference>
<dbReference type="Pfam" id="PF13309">
    <property type="entry name" value="HTH_22"/>
    <property type="match status" value="1"/>
</dbReference>
<keyword evidence="3" id="KW-0238">DNA-binding</keyword>
<keyword evidence="4" id="KW-1185">Reference proteome</keyword>
<dbReference type="Pfam" id="PF08348">
    <property type="entry name" value="PAS_6"/>
    <property type="match status" value="1"/>
</dbReference>
<dbReference type="AlphaFoldDB" id="A0A1H7CXP3"/>
<dbReference type="InterPro" id="IPR013559">
    <property type="entry name" value="YheO"/>
</dbReference>
<dbReference type="RefSeq" id="WP_091835129.1">
    <property type="nucleotide sequence ID" value="NZ_FNZK01000024.1"/>
</dbReference>
<sequence>MEKKEALEFLNRVAAGLANMFGNSCETLIHDMNNKKSSIVSIYHGQVTQRKQGESLTILGVKEVDDFFEGKDLVNCLGKMKDGRLLKSSTFHLRGDDYHYALGINYDYTHLAMAKASLEEFTAVGQPIEEAISSSGNLLQDIFDECLKIVGKPVAMFNRGDRLKMIELLMERGAFDFTKGIPIIAEKLNISRYTIYKYLKPRA</sequence>
<dbReference type="Proteomes" id="UP000199662">
    <property type="component" value="Unassembled WGS sequence"/>
</dbReference>
<organism evidence="3 4">
    <name type="scientific">Propionispira arboris</name>
    <dbReference type="NCBI Taxonomy" id="84035"/>
    <lineage>
        <taxon>Bacteria</taxon>
        <taxon>Bacillati</taxon>
        <taxon>Bacillota</taxon>
        <taxon>Negativicutes</taxon>
        <taxon>Selenomonadales</taxon>
        <taxon>Selenomonadaceae</taxon>
        <taxon>Propionispira</taxon>
    </lineage>
</organism>
<dbReference type="PANTHER" id="PTHR35568">
    <property type="entry name" value="TRANSCRIPTIONAL REGULATOR DAUR"/>
    <property type="match status" value="1"/>
</dbReference>
<feature type="domain" description="YheO-like" evidence="1">
    <location>
        <begin position="7"/>
        <end position="115"/>
    </location>
</feature>
<evidence type="ECO:0000259" key="1">
    <source>
        <dbReference type="Pfam" id="PF08348"/>
    </source>
</evidence>
<dbReference type="STRING" id="84035.SAMN05660742_12424"/>
<dbReference type="GO" id="GO:0003677">
    <property type="term" value="F:DNA binding"/>
    <property type="evidence" value="ECO:0007669"/>
    <property type="project" value="UniProtKB-KW"/>
</dbReference>
<evidence type="ECO:0000313" key="3">
    <source>
        <dbReference type="EMBL" id="SEJ91962.1"/>
    </source>
</evidence>
<proteinExistence type="predicted"/>
<dbReference type="InterPro" id="IPR039446">
    <property type="entry name" value="DauR-like"/>
</dbReference>